<evidence type="ECO:0000256" key="2">
    <source>
        <dbReference type="ARBA" id="ARBA00022630"/>
    </source>
</evidence>
<dbReference type="OrthoDB" id="202203at2759"/>
<dbReference type="AlphaFoldDB" id="A3LTK6"/>
<dbReference type="HOGENOM" id="CLU_676136_0_0_1"/>
<evidence type="ECO:0000256" key="3">
    <source>
        <dbReference type="ARBA" id="ARBA00022827"/>
    </source>
</evidence>
<protein>
    <recommendedName>
        <fullName evidence="5">FAD/NAD(P)-binding domain-containing protein</fullName>
    </recommendedName>
</protein>
<dbReference type="PRINTS" id="PR00368">
    <property type="entry name" value="FADPNR"/>
</dbReference>
<dbReference type="EMBL" id="CP000498">
    <property type="protein sequence ID" value="ABN66427.2"/>
    <property type="molecule type" value="Genomic_DNA"/>
</dbReference>
<dbReference type="GO" id="GO:0004174">
    <property type="term" value="F:electron-transferring-flavoprotein dehydrogenase activity"/>
    <property type="evidence" value="ECO:0007669"/>
    <property type="project" value="TreeGrafter"/>
</dbReference>
<dbReference type="eggNOG" id="KOG2495">
    <property type="taxonomic scope" value="Eukaryota"/>
</dbReference>
<comment type="similarity">
    <text evidence="1">Belongs to the FAD-dependent oxidoreductase family.</text>
</comment>
<dbReference type="PANTHER" id="PTHR43735:SF3">
    <property type="entry name" value="FERROPTOSIS SUPPRESSOR PROTEIN 1"/>
    <property type="match status" value="1"/>
</dbReference>
<dbReference type="PRINTS" id="PR00411">
    <property type="entry name" value="PNDRDTASEI"/>
</dbReference>
<gene>
    <name evidence="6" type="ORF">PICST_31442</name>
</gene>
<accession>A3LTK6</accession>
<dbReference type="KEGG" id="pic:PICST_31442"/>
<evidence type="ECO:0000256" key="1">
    <source>
        <dbReference type="ARBA" id="ARBA00006442"/>
    </source>
</evidence>
<organism evidence="6 7">
    <name type="scientific">Scheffersomyces stipitis (strain ATCC 58785 / CBS 6054 / NBRC 10063 / NRRL Y-11545)</name>
    <name type="common">Yeast</name>
    <name type="synonym">Pichia stipitis</name>
    <dbReference type="NCBI Taxonomy" id="322104"/>
    <lineage>
        <taxon>Eukaryota</taxon>
        <taxon>Fungi</taxon>
        <taxon>Dikarya</taxon>
        <taxon>Ascomycota</taxon>
        <taxon>Saccharomycotina</taxon>
        <taxon>Pichiomycetes</taxon>
        <taxon>Debaryomycetaceae</taxon>
        <taxon>Scheffersomyces</taxon>
    </lineage>
</organism>
<dbReference type="OMA" id="MEPKMAL"/>
<reference evidence="6 7" key="1">
    <citation type="journal article" date="2007" name="Nat. Biotechnol.">
        <title>Genome sequence of the lignocellulose-bioconverting and xylose-fermenting yeast Pichia stipitis.</title>
        <authorList>
            <person name="Jeffries T.W."/>
            <person name="Grigoriev I.V."/>
            <person name="Grimwood J."/>
            <person name="Laplaza J.M."/>
            <person name="Aerts A."/>
            <person name="Salamov A."/>
            <person name="Schmutz J."/>
            <person name="Lindquist E."/>
            <person name="Dehal P."/>
            <person name="Shapiro H."/>
            <person name="Jin Y.S."/>
            <person name="Passoth V."/>
            <person name="Richardson P.M."/>
        </authorList>
    </citation>
    <scope>NUCLEOTIDE SEQUENCE [LARGE SCALE GENOMIC DNA]</scope>
    <source>
        <strain evidence="7">ATCC 58785 / CBS 6054 / NBRC 10063 / NRRL Y-11545</strain>
    </source>
</reference>
<evidence type="ECO:0000313" key="6">
    <source>
        <dbReference type="EMBL" id="ABN66427.2"/>
    </source>
</evidence>
<dbReference type="Proteomes" id="UP000002258">
    <property type="component" value="Chromosome 4"/>
</dbReference>
<dbReference type="STRING" id="322104.A3LTK6"/>
<sequence>MTPISEITALTLKTNILIVGGAYAGLAAINQFRKRLDSNFSDSNDKKISLTLVEPRAGFLNILGIPKCIVNPEFARNQYITFERFPYLQFDKVYSIDKKMQQQLQEERTKPQPFELDFIHGKINYLDEKSATFTLTGGKEKSKIDFDYVILASGRSRQWPSTPNAFNIEYFMKEMNDTHKKISESNTISIIGAGAVGIELAGEIKAEFPEKSVNLIHPHPSFPPEPLSEEFQDKVKKGLEDAGVNLLLNSRIDREFGNGNLQTTDGEFIESDLNYWCTSHKNNIDFLSEEICSFLTAKKDLAVNEYLQVADTDIVLPNVFATGDLVDLDVIKSAGWALHMGPIAADNIINLIMGEEPNSKLPDVSLWEKNIALAVGNGEIISGNGNTVEINNSDYVEIYKDYGLNRCLEMLEAELRE</sequence>
<dbReference type="Pfam" id="PF07992">
    <property type="entry name" value="Pyr_redox_2"/>
    <property type="match status" value="1"/>
</dbReference>
<name>A3LTK6_PICST</name>
<evidence type="ECO:0000256" key="4">
    <source>
        <dbReference type="ARBA" id="ARBA00023002"/>
    </source>
</evidence>
<dbReference type="GeneID" id="4838549"/>
<dbReference type="InParanoid" id="A3LTK6"/>
<dbReference type="RefSeq" id="XP_001384456.2">
    <property type="nucleotide sequence ID" value="XM_001384419.1"/>
</dbReference>
<dbReference type="FunCoup" id="A3LTK6">
    <property type="interactions" value="424"/>
</dbReference>
<keyword evidence="2" id="KW-0285">Flavoprotein</keyword>
<keyword evidence="4" id="KW-0560">Oxidoreductase</keyword>
<keyword evidence="7" id="KW-1185">Reference proteome</keyword>
<keyword evidence="3" id="KW-0274">FAD</keyword>
<evidence type="ECO:0000259" key="5">
    <source>
        <dbReference type="Pfam" id="PF07992"/>
    </source>
</evidence>
<dbReference type="SUPFAM" id="SSF51905">
    <property type="entry name" value="FAD/NAD(P)-binding domain"/>
    <property type="match status" value="1"/>
</dbReference>
<dbReference type="InterPro" id="IPR023753">
    <property type="entry name" value="FAD/NAD-binding_dom"/>
</dbReference>
<dbReference type="PANTHER" id="PTHR43735">
    <property type="entry name" value="APOPTOSIS-INDUCING FACTOR 1"/>
    <property type="match status" value="1"/>
</dbReference>
<dbReference type="Gene3D" id="3.50.50.100">
    <property type="match status" value="1"/>
</dbReference>
<evidence type="ECO:0000313" key="7">
    <source>
        <dbReference type="Proteomes" id="UP000002258"/>
    </source>
</evidence>
<dbReference type="GO" id="GO:0005737">
    <property type="term" value="C:cytoplasm"/>
    <property type="evidence" value="ECO:0007669"/>
    <property type="project" value="TreeGrafter"/>
</dbReference>
<dbReference type="GO" id="GO:0050660">
    <property type="term" value="F:flavin adenine dinucleotide binding"/>
    <property type="evidence" value="ECO:0007669"/>
    <property type="project" value="TreeGrafter"/>
</dbReference>
<dbReference type="InterPro" id="IPR036188">
    <property type="entry name" value="FAD/NAD-bd_sf"/>
</dbReference>
<proteinExistence type="inferred from homology"/>
<feature type="domain" description="FAD/NAD(P)-binding" evidence="5">
    <location>
        <begin position="15"/>
        <end position="335"/>
    </location>
</feature>